<dbReference type="AlphaFoldDB" id="A0A1M6SZ06"/>
<dbReference type="Proteomes" id="UP000184474">
    <property type="component" value="Unassembled WGS sequence"/>
</dbReference>
<sequence length="239" mass="28448">MKFDPPIASRSTDELIEIANFPEDWNASAVEQAQCELSNRGVSEELQQKKVTEWKKQLHAEHKIEMATRAIESFGWYDLFWMAIRWPYTIVFGGWSLKKEGFLRMHKERLYSIVVGILLWVLMLVWVDWSYNRSQRKFQNEVNNADIYEWENDNYSDEEIIEFRKKSIEQLIETVRSNETNGTPTYVIVDQDTIPNSEVEQLRNMNMLNIRNVVFEGDFEPEPHEWITIKLVKPTRPRL</sequence>
<keyword evidence="1" id="KW-0472">Membrane</keyword>
<protein>
    <submittedName>
        <fullName evidence="2">Uncharacterized protein</fullName>
    </submittedName>
</protein>
<keyword evidence="1" id="KW-1133">Transmembrane helix</keyword>
<keyword evidence="1" id="KW-0812">Transmembrane</keyword>
<gene>
    <name evidence="2" type="ORF">SAMN04488028_105215</name>
</gene>
<reference evidence="3" key="1">
    <citation type="submission" date="2016-11" db="EMBL/GenBank/DDBJ databases">
        <authorList>
            <person name="Varghese N."/>
            <person name="Submissions S."/>
        </authorList>
    </citation>
    <scope>NUCLEOTIDE SEQUENCE [LARGE SCALE GENOMIC DNA]</scope>
    <source>
        <strain evidence="3">DSM 26134</strain>
    </source>
</reference>
<name>A0A1M6SZ06_REIAG</name>
<proteinExistence type="predicted"/>
<evidence type="ECO:0000256" key="1">
    <source>
        <dbReference type="SAM" id="Phobius"/>
    </source>
</evidence>
<evidence type="ECO:0000313" key="3">
    <source>
        <dbReference type="Proteomes" id="UP000184474"/>
    </source>
</evidence>
<dbReference type="RefSeq" id="WP_073123404.1">
    <property type="nucleotide sequence ID" value="NZ_FRAA01000005.1"/>
</dbReference>
<dbReference type="EMBL" id="FRAA01000005">
    <property type="protein sequence ID" value="SHK49973.1"/>
    <property type="molecule type" value="Genomic_DNA"/>
</dbReference>
<organism evidence="2 3">
    <name type="scientific">Reichenbachiella agariperforans</name>
    <dbReference type="NCBI Taxonomy" id="156994"/>
    <lineage>
        <taxon>Bacteria</taxon>
        <taxon>Pseudomonadati</taxon>
        <taxon>Bacteroidota</taxon>
        <taxon>Cytophagia</taxon>
        <taxon>Cytophagales</taxon>
        <taxon>Reichenbachiellaceae</taxon>
        <taxon>Reichenbachiella</taxon>
    </lineage>
</organism>
<feature type="transmembrane region" description="Helical" evidence="1">
    <location>
        <begin position="109"/>
        <end position="129"/>
    </location>
</feature>
<feature type="transmembrane region" description="Helical" evidence="1">
    <location>
        <begin position="79"/>
        <end position="97"/>
    </location>
</feature>
<keyword evidence="3" id="KW-1185">Reference proteome</keyword>
<accession>A0A1M6SZ06</accession>
<evidence type="ECO:0000313" key="2">
    <source>
        <dbReference type="EMBL" id="SHK49973.1"/>
    </source>
</evidence>